<dbReference type="EMBL" id="CP158165">
    <property type="protein sequence ID" value="XBV25090.1"/>
    <property type="molecule type" value="Genomic_DNA"/>
</dbReference>
<sequence>MTELPHDLKRPDDVDGPTVEAVGAFTLAMETVIRARGALYEFHQLTGKADNELIRAVGLLRDAGHGRVADELEREIVGRNVNDRRWTFQIVEDYEQTYYEPWVERHRRVRDELLDGRGHQREAEMKRRRSTPGEPGHGFDRSE</sequence>
<evidence type="ECO:0000313" key="2">
    <source>
        <dbReference type="EMBL" id="XBV25090.1"/>
    </source>
</evidence>
<dbReference type="RefSeq" id="WP_350277905.1">
    <property type="nucleotide sequence ID" value="NZ_CP158165.1"/>
</dbReference>
<feature type="region of interest" description="Disordered" evidence="1">
    <location>
        <begin position="114"/>
        <end position="143"/>
    </location>
</feature>
<accession>A0AAU7TEX7</accession>
<dbReference type="AlphaFoldDB" id="A0AAU7TEX7"/>
<organism evidence="2">
    <name type="scientific">Kribbella sp. HUAS MG21</name>
    <dbReference type="NCBI Taxonomy" id="3160966"/>
    <lineage>
        <taxon>Bacteria</taxon>
        <taxon>Bacillati</taxon>
        <taxon>Actinomycetota</taxon>
        <taxon>Actinomycetes</taxon>
        <taxon>Propionibacteriales</taxon>
        <taxon>Kribbellaceae</taxon>
        <taxon>Kribbella</taxon>
    </lineage>
</organism>
<evidence type="ECO:0000256" key="1">
    <source>
        <dbReference type="SAM" id="MobiDB-lite"/>
    </source>
</evidence>
<name>A0AAU7TEX7_9ACTN</name>
<proteinExistence type="predicted"/>
<gene>
    <name evidence="2" type="ORF">ABN611_01470</name>
</gene>
<protein>
    <submittedName>
        <fullName evidence="2">Uncharacterized protein</fullName>
    </submittedName>
</protein>
<reference evidence="2" key="1">
    <citation type="submission" date="2024-06" db="EMBL/GenBank/DDBJ databases">
        <title>Kribbella sp. strain HUAS MG21 genome sequences.</title>
        <authorList>
            <person name="Mo P."/>
        </authorList>
    </citation>
    <scope>NUCLEOTIDE SEQUENCE</scope>
    <source>
        <strain evidence="2">HUAS MG21</strain>
    </source>
</reference>
<feature type="compositionally biased region" description="Basic and acidic residues" evidence="1">
    <location>
        <begin position="114"/>
        <end position="125"/>
    </location>
</feature>